<comment type="similarity">
    <text evidence="1">Belongs to the AB hydrolase superfamily. AB hydrolase 2 family.</text>
</comment>
<dbReference type="PANTHER" id="PTHR10655:SF17">
    <property type="entry name" value="LYSOPHOSPHOLIPASE-LIKE PROTEIN 1"/>
    <property type="match status" value="1"/>
</dbReference>
<keyword evidence="5" id="KW-1185">Reference proteome</keyword>
<dbReference type="OrthoDB" id="9801763at2"/>
<comment type="caution">
    <text evidence="4">The sequence shown here is derived from an EMBL/GenBank/DDBJ whole genome shotgun (WGS) entry which is preliminary data.</text>
</comment>
<dbReference type="InterPro" id="IPR050565">
    <property type="entry name" value="LYPA1-2/EST-like"/>
</dbReference>
<dbReference type="AlphaFoldDB" id="A0A3N1P492"/>
<organism evidence="4 5">
    <name type="scientific">Marinimicrobium koreense</name>
    <dbReference type="NCBI Taxonomy" id="306545"/>
    <lineage>
        <taxon>Bacteria</taxon>
        <taxon>Pseudomonadati</taxon>
        <taxon>Pseudomonadota</taxon>
        <taxon>Gammaproteobacteria</taxon>
        <taxon>Cellvibrionales</taxon>
        <taxon>Cellvibrionaceae</taxon>
        <taxon>Marinimicrobium</taxon>
    </lineage>
</organism>
<evidence type="ECO:0000256" key="1">
    <source>
        <dbReference type="ARBA" id="ARBA00006499"/>
    </source>
</evidence>
<reference evidence="4 5" key="1">
    <citation type="submission" date="2018-11" db="EMBL/GenBank/DDBJ databases">
        <title>Genomic Encyclopedia of Type Strains, Phase IV (KMG-IV): sequencing the most valuable type-strain genomes for metagenomic binning, comparative biology and taxonomic classification.</title>
        <authorList>
            <person name="Goeker M."/>
        </authorList>
    </citation>
    <scope>NUCLEOTIDE SEQUENCE [LARGE SCALE GENOMIC DNA]</scope>
    <source>
        <strain evidence="4 5">DSM 16974</strain>
    </source>
</reference>
<proteinExistence type="inferred from homology"/>
<evidence type="ECO:0000259" key="3">
    <source>
        <dbReference type="Pfam" id="PF02230"/>
    </source>
</evidence>
<gene>
    <name evidence="4" type="ORF">EDC38_0241</name>
</gene>
<dbReference type="RefSeq" id="WP_123636972.1">
    <property type="nucleotide sequence ID" value="NZ_RJUK01000001.1"/>
</dbReference>
<feature type="domain" description="Phospholipase/carboxylesterase/thioesterase" evidence="3">
    <location>
        <begin position="9"/>
        <end position="213"/>
    </location>
</feature>
<evidence type="ECO:0000256" key="2">
    <source>
        <dbReference type="ARBA" id="ARBA00022801"/>
    </source>
</evidence>
<dbReference type="Proteomes" id="UP000273643">
    <property type="component" value="Unassembled WGS sequence"/>
</dbReference>
<protein>
    <submittedName>
        <fullName evidence="4">Phospholipase/carboxylesterase</fullName>
    </submittedName>
</protein>
<dbReference type="Pfam" id="PF02230">
    <property type="entry name" value="Abhydrolase_2"/>
    <property type="match status" value="1"/>
</dbReference>
<dbReference type="PANTHER" id="PTHR10655">
    <property type="entry name" value="LYSOPHOSPHOLIPASE-RELATED"/>
    <property type="match status" value="1"/>
</dbReference>
<dbReference type="SUPFAM" id="SSF53474">
    <property type="entry name" value="alpha/beta-Hydrolases"/>
    <property type="match status" value="1"/>
</dbReference>
<accession>A0A3N1P492</accession>
<sequence length="221" mass="24275">MSYLPCVEIEPNAPANSAVIWLHGLGADGNDFAPLVPQLQLPDSCHTRFVFPHAPQIPVTINGGMVMRAWYDIREMSIDRKVDVETLKASAGDVHRLIERELERGIAAERIVLAGFSQGGAVAYEAALSYEQRLGGLLVLSSYLATADSLVRAPANQTLPVLIQHGVHDPVVPEVLGQRAKAQLETWGYPVRYERYSVEHGVCAEQIPVISRWLGQRLCGE</sequence>
<dbReference type="GO" id="GO:0016787">
    <property type="term" value="F:hydrolase activity"/>
    <property type="evidence" value="ECO:0007669"/>
    <property type="project" value="UniProtKB-KW"/>
</dbReference>
<dbReference type="InterPro" id="IPR003140">
    <property type="entry name" value="PLipase/COase/thioEstase"/>
</dbReference>
<evidence type="ECO:0000313" key="5">
    <source>
        <dbReference type="Proteomes" id="UP000273643"/>
    </source>
</evidence>
<dbReference type="EMBL" id="RJUK01000001">
    <property type="protein sequence ID" value="ROQ19656.1"/>
    <property type="molecule type" value="Genomic_DNA"/>
</dbReference>
<dbReference type="InterPro" id="IPR029058">
    <property type="entry name" value="AB_hydrolase_fold"/>
</dbReference>
<name>A0A3N1P492_9GAMM</name>
<evidence type="ECO:0000313" key="4">
    <source>
        <dbReference type="EMBL" id="ROQ19656.1"/>
    </source>
</evidence>
<dbReference type="Gene3D" id="3.40.50.1820">
    <property type="entry name" value="alpha/beta hydrolase"/>
    <property type="match status" value="1"/>
</dbReference>
<keyword evidence="2" id="KW-0378">Hydrolase</keyword>